<dbReference type="Gene3D" id="3.40.30.10">
    <property type="entry name" value="Glutaredoxin"/>
    <property type="match status" value="1"/>
</dbReference>
<dbReference type="Pfam" id="PF00462">
    <property type="entry name" value="Glutaredoxin"/>
    <property type="match status" value="1"/>
</dbReference>
<feature type="compositionally biased region" description="Polar residues" evidence="1">
    <location>
        <begin position="16"/>
        <end position="37"/>
    </location>
</feature>
<dbReference type="Pfam" id="PF23733">
    <property type="entry name" value="GRXCR1-2_C"/>
    <property type="match status" value="1"/>
</dbReference>
<dbReference type="PANTHER" id="PTHR46990:SF1">
    <property type="entry name" value="GLUTAREDOXIN DOMAIN-CONTAINING CYSTEINE-RICH PROTEIN 1"/>
    <property type="match status" value="1"/>
</dbReference>
<dbReference type="EMBL" id="OV725078">
    <property type="protein sequence ID" value="CAH1392860.1"/>
    <property type="molecule type" value="Genomic_DNA"/>
</dbReference>
<sequence>MNKRSNTKSLIHKSLKNGQNGQYNLEESGEDSGTCSDNDQRSFVREDDVTSDFSENELEMTYAHPDSFFRFHLSEKNLDGHDHKRAGCQDMDITTFAGRKCVGLDFSTIKSSRGSIRGVKNRVRAGIATFLEMKDSKSWQEREAGKVVVYTTTMGVIRDTFQRCLKVRHILRTHLIKFIEKDVFMSKEIQNEIRERMGMTTVQLPQVFIEGRHLGDADTIEKLNESGELRNILKPYKSSDVCITCSICGGYQLLPCNMCNGSKKSVYRNHFNSELIALKCMNCDEVGLVRCYAC</sequence>
<name>A0A9P0EAC7_NEZVI</name>
<dbReference type="Proteomes" id="UP001152798">
    <property type="component" value="Chromosome 2"/>
</dbReference>
<dbReference type="InterPro" id="IPR036249">
    <property type="entry name" value="Thioredoxin-like_sf"/>
</dbReference>
<accession>A0A9P0EAC7</accession>
<evidence type="ECO:0000259" key="2">
    <source>
        <dbReference type="Pfam" id="PF00462"/>
    </source>
</evidence>
<evidence type="ECO:0000313" key="3">
    <source>
        <dbReference type="EMBL" id="CAH1392860.1"/>
    </source>
</evidence>
<proteinExistence type="predicted"/>
<dbReference type="InterPro" id="IPR002109">
    <property type="entry name" value="Glutaredoxin"/>
</dbReference>
<dbReference type="InterPro" id="IPR042797">
    <property type="entry name" value="GRXCR1"/>
</dbReference>
<dbReference type="SUPFAM" id="SSF52833">
    <property type="entry name" value="Thioredoxin-like"/>
    <property type="match status" value="1"/>
</dbReference>
<dbReference type="PROSITE" id="PS51354">
    <property type="entry name" value="GLUTAREDOXIN_2"/>
    <property type="match status" value="1"/>
</dbReference>
<feature type="domain" description="Glutaredoxin" evidence="2">
    <location>
        <begin position="147"/>
        <end position="213"/>
    </location>
</feature>
<dbReference type="OrthoDB" id="423313at2759"/>
<evidence type="ECO:0000313" key="4">
    <source>
        <dbReference type="Proteomes" id="UP001152798"/>
    </source>
</evidence>
<protein>
    <recommendedName>
        <fullName evidence="2">Glutaredoxin domain-containing protein</fullName>
    </recommendedName>
</protein>
<dbReference type="PANTHER" id="PTHR46990">
    <property type="entry name" value="GLUTAREDOXIN DOMAIN-CONTAINING CYSTEINE-RICH PROTEIN 1"/>
    <property type="match status" value="1"/>
</dbReference>
<dbReference type="GO" id="GO:0007605">
    <property type="term" value="P:sensory perception of sound"/>
    <property type="evidence" value="ECO:0007669"/>
    <property type="project" value="InterPro"/>
</dbReference>
<dbReference type="CDD" id="cd03031">
    <property type="entry name" value="GRX_GRX_like"/>
    <property type="match status" value="1"/>
</dbReference>
<keyword evidence="4" id="KW-1185">Reference proteome</keyword>
<evidence type="ECO:0000256" key="1">
    <source>
        <dbReference type="SAM" id="MobiDB-lite"/>
    </source>
</evidence>
<reference evidence="3" key="1">
    <citation type="submission" date="2022-01" db="EMBL/GenBank/DDBJ databases">
        <authorList>
            <person name="King R."/>
        </authorList>
    </citation>
    <scope>NUCLEOTIDE SEQUENCE</scope>
</reference>
<organism evidence="3 4">
    <name type="scientific">Nezara viridula</name>
    <name type="common">Southern green stink bug</name>
    <name type="synonym">Cimex viridulus</name>
    <dbReference type="NCBI Taxonomy" id="85310"/>
    <lineage>
        <taxon>Eukaryota</taxon>
        <taxon>Metazoa</taxon>
        <taxon>Ecdysozoa</taxon>
        <taxon>Arthropoda</taxon>
        <taxon>Hexapoda</taxon>
        <taxon>Insecta</taxon>
        <taxon>Pterygota</taxon>
        <taxon>Neoptera</taxon>
        <taxon>Paraneoptera</taxon>
        <taxon>Hemiptera</taxon>
        <taxon>Heteroptera</taxon>
        <taxon>Panheteroptera</taxon>
        <taxon>Pentatomomorpha</taxon>
        <taxon>Pentatomoidea</taxon>
        <taxon>Pentatomidae</taxon>
        <taxon>Pentatominae</taxon>
        <taxon>Nezara</taxon>
    </lineage>
</organism>
<dbReference type="AlphaFoldDB" id="A0A9P0EAC7"/>
<feature type="compositionally biased region" description="Basic residues" evidence="1">
    <location>
        <begin position="1"/>
        <end position="15"/>
    </location>
</feature>
<feature type="region of interest" description="Disordered" evidence="1">
    <location>
        <begin position="1"/>
        <end position="41"/>
    </location>
</feature>
<gene>
    <name evidence="3" type="ORF">NEZAVI_LOCUS3616</name>
</gene>